<dbReference type="EMBL" id="ANOG01001039">
    <property type="protein sequence ID" value="EMI15811.1"/>
    <property type="molecule type" value="Genomic_DNA"/>
</dbReference>
<sequence>MFIVVIRAAFWACAVNIRSFDVNVDGRTLSGPSLIFSPQSVSIDLDDVDPEFVSEWMGVFSVHDSAGNEIMAHYRYYMPEDRVILRGLIERLRTPRQTEFVG</sequence>
<keyword evidence="2" id="KW-1185">Reference proteome</keyword>
<proteinExistence type="predicted"/>
<accession>M5R9V2</accession>
<organism evidence="1 2">
    <name type="scientific">Rhodopirellula maiorica SM1</name>
    <dbReference type="NCBI Taxonomy" id="1265738"/>
    <lineage>
        <taxon>Bacteria</taxon>
        <taxon>Pseudomonadati</taxon>
        <taxon>Planctomycetota</taxon>
        <taxon>Planctomycetia</taxon>
        <taxon>Pirellulales</taxon>
        <taxon>Pirellulaceae</taxon>
        <taxon>Novipirellula</taxon>
    </lineage>
</organism>
<comment type="caution">
    <text evidence="1">The sequence shown here is derived from an EMBL/GenBank/DDBJ whole genome shotgun (WGS) entry which is preliminary data.</text>
</comment>
<name>M5R9V2_9BACT</name>
<dbReference type="AlphaFoldDB" id="M5R9V2"/>
<evidence type="ECO:0000313" key="1">
    <source>
        <dbReference type="EMBL" id="EMI15811.1"/>
    </source>
</evidence>
<protein>
    <submittedName>
        <fullName evidence="1">Uncharacterized protein</fullName>
    </submittedName>
</protein>
<gene>
    <name evidence="1" type="ORF">RMSM_07267</name>
</gene>
<evidence type="ECO:0000313" key="2">
    <source>
        <dbReference type="Proteomes" id="UP000011991"/>
    </source>
</evidence>
<dbReference type="PATRIC" id="fig|1265738.3.peg.7243"/>
<dbReference type="Proteomes" id="UP000011991">
    <property type="component" value="Unassembled WGS sequence"/>
</dbReference>
<reference evidence="1 2" key="1">
    <citation type="journal article" date="2013" name="Mar. Genomics">
        <title>Expression of sulfatases in Rhodopirellula baltica and the diversity of sulfatases in the genus Rhodopirellula.</title>
        <authorList>
            <person name="Wegner C.E."/>
            <person name="Richter-Heitmann T."/>
            <person name="Klindworth A."/>
            <person name="Klockow C."/>
            <person name="Richter M."/>
            <person name="Achstetter T."/>
            <person name="Glockner F.O."/>
            <person name="Harder J."/>
        </authorList>
    </citation>
    <scope>NUCLEOTIDE SEQUENCE [LARGE SCALE GENOMIC DNA]</scope>
    <source>
        <strain evidence="1 2">SM1</strain>
    </source>
</reference>